<dbReference type="AlphaFoldDB" id="M5S736"/>
<name>M5S736_9BACT</name>
<feature type="compositionally biased region" description="Polar residues" evidence="1">
    <location>
        <begin position="40"/>
        <end position="56"/>
    </location>
</feature>
<dbReference type="PATRIC" id="fig|1263868.3.peg.2303"/>
<evidence type="ECO:0000313" key="2">
    <source>
        <dbReference type="EMBL" id="EMI27276.1"/>
    </source>
</evidence>
<protein>
    <submittedName>
        <fullName evidence="2">Uncharacterized protein</fullName>
    </submittedName>
</protein>
<evidence type="ECO:0000256" key="1">
    <source>
        <dbReference type="SAM" id="MobiDB-lite"/>
    </source>
</evidence>
<gene>
    <name evidence="2" type="ORF">RESH_02126</name>
</gene>
<comment type="caution">
    <text evidence="2">The sequence shown here is derived from an EMBL/GenBank/DDBJ whole genome shotgun (WGS) entry which is preliminary data.</text>
</comment>
<organism evidence="2 3">
    <name type="scientific">Rhodopirellula europaea SH398</name>
    <dbReference type="NCBI Taxonomy" id="1263868"/>
    <lineage>
        <taxon>Bacteria</taxon>
        <taxon>Pseudomonadati</taxon>
        <taxon>Planctomycetota</taxon>
        <taxon>Planctomycetia</taxon>
        <taxon>Pirellulales</taxon>
        <taxon>Pirellulaceae</taxon>
        <taxon>Rhodopirellula</taxon>
    </lineage>
</organism>
<feature type="region of interest" description="Disordered" evidence="1">
    <location>
        <begin position="23"/>
        <end position="56"/>
    </location>
</feature>
<dbReference type="Proteomes" id="UP000011996">
    <property type="component" value="Unassembled WGS sequence"/>
</dbReference>
<evidence type="ECO:0000313" key="3">
    <source>
        <dbReference type="Proteomes" id="UP000011996"/>
    </source>
</evidence>
<proteinExistence type="predicted"/>
<reference evidence="2 3" key="1">
    <citation type="journal article" date="2013" name="Mar. Genomics">
        <title>Expression of sulfatases in Rhodopirellula baltica and the diversity of sulfatases in the genus Rhodopirellula.</title>
        <authorList>
            <person name="Wegner C.E."/>
            <person name="Richter-Heitmann T."/>
            <person name="Klindworth A."/>
            <person name="Klockow C."/>
            <person name="Richter M."/>
            <person name="Achstetter T."/>
            <person name="Glockner F.O."/>
            <person name="Harder J."/>
        </authorList>
    </citation>
    <scope>NUCLEOTIDE SEQUENCE [LARGE SCALE GENOMIC DNA]</scope>
    <source>
        <strain evidence="2 3">SH398</strain>
    </source>
</reference>
<sequence>MFWFPVYSPKRINHGWLQCNGKGDKGEKGTDWPQQGLYRENQNAKPITSSMVHANG</sequence>
<dbReference type="EMBL" id="ANOF01000069">
    <property type="protein sequence ID" value="EMI27276.1"/>
    <property type="molecule type" value="Genomic_DNA"/>
</dbReference>
<accession>M5S736</accession>